<keyword evidence="3 7" id="KW-0862">Zinc</keyword>
<dbReference type="AlphaFoldDB" id="A0A372IL36"/>
<feature type="binding site" evidence="7">
    <location>
        <position position="139"/>
    </location>
    <ligand>
        <name>Zn(2+)</name>
        <dbReference type="ChEBI" id="CHEBI:29105"/>
    </ligand>
</feature>
<keyword evidence="6" id="KW-0804">Transcription</keyword>
<keyword evidence="2" id="KW-0678">Repressor</keyword>
<feature type="binding site" evidence="7">
    <location>
        <position position="99"/>
    </location>
    <ligand>
        <name>Zn(2+)</name>
        <dbReference type="ChEBI" id="CHEBI:29105"/>
    </ligand>
</feature>
<dbReference type="RefSeq" id="WP_117302470.1">
    <property type="nucleotide sequence ID" value="NZ_QVQT02000006.1"/>
</dbReference>
<dbReference type="SUPFAM" id="SSF46785">
    <property type="entry name" value="Winged helix' DNA-binding domain"/>
    <property type="match status" value="1"/>
</dbReference>
<dbReference type="GO" id="GO:0003700">
    <property type="term" value="F:DNA-binding transcription factor activity"/>
    <property type="evidence" value="ECO:0007669"/>
    <property type="project" value="InterPro"/>
</dbReference>
<evidence type="ECO:0000313" key="8">
    <source>
        <dbReference type="EMBL" id="RFU15459.1"/>
    </source>
</evidence>
<keyword evidence="7" id="KW-0479">Metal-binding</keyword>
<dbReference type="PANTHER" id="PTHR33202">
    <property type="entry name" value="ZINC UPTAKE REGULATION PROTEIN"/>
    <property type="match status" value="1"/>
</dbReference>
<sequence length="143" mass="16151">MNAAEIREFRDACSAAGIAVTHQRQVVWQALRSMHGHPSPEEIYERVRPRIPAISLATVYKNIHLFIESGMFREVSLHHGSMRVETNPEPHHHLVCRVCKSIRDIDAETLGVAGKPRRLPDGFLAERYAIDILGLCAKCQKSM</sequence>
<organism evidence="8 9">
    <name type="scientific">Paracidobacterium acidisoli</name>
    <dbReference type="NCBI Taxonomy" id="2303751"/>
    <lineage>
        <taxon>Bacteria</taxon>
        <taxon>Pseudomonadati</taxon>
        <taxon>Acidobacteriota</taxon>
        <taxon>Terriglobia</taxon>
        <taxon>Terriglobales</taxon>
        <taxon>Acidobacteriaceae</taxon>
        <taxon>Paracidobacterium</taxon>
    </lineage>
</organism>
<proteinExistence type="inferred from homology"/>
<evidence type="ECO:0000256" key="4">
    <source>
        <dbReference type="ARBA" id="ARBA00023015"/>
    </source>
</evidence>
<evidence type="ECO:0000256" key="7">
    <source>
        <dbReference type="PIRSR" id="PIRSR602481-1"/>
    </source>
</evidence>
<dbReference type="InterPro" id="IPR043135">
    <property type="entry name" value="Fur_C"/>
</dbReference>
<evidence type="ECO:0000313" key="9">
    <source>
        <dbReference type="Proteomes" id="UP000264702"/>
    </source>
</evidence>
<comment type="similarity">
    <text evidence="1">Belongs to the Fur family.</text>
</comment>
<evidence type="ECO:0000256" key="5">
    <source>
        <dbReference type="ARBA" id="ARBA00023125"/>
    </source>
</evidence>
<comment type="caution">
    <text evidence="8">The sequence shown here is derived from an EMBL/GenBank/DDBJ whole genome shotgun (WGS) entry which is preliminary data.</text>
</comment>
<dbReference type="InterPro" id="IPR036390">
    <property type="entry name" value="WH_DNA-bd_sf"/>
</dbReference>
<keyword evidence="9" id="KW-1185">Reference proteome</keyword>
<feature type="binding site" evidence="7">
    <location>
        <position position="96"/>
    </location>
    <ligand>
        <name>Zn(2+)</name>
        <dbReference type="ChEBI" id="CHEBI:29105"/>
    </ligand>
</feature>
<dbReference type="Gene3D" id="1.10.10.10">
    <property type="entry name" value="Winged helix-like DNA-binding domain superfamily/Winged helix DNA-binding domain"/>
    <property type="match status" value="1"/>
</dbReference>
<evidence type="ECO:0000256" key="3">
    <source>
        <dbReference type="ARBA" id="ARBA00022833"/>
    </source>
</evidence>
<dbReference type="GO" id="GO:0000976">
    <property type="term" value="F:transcription cis-regulatory region binding"/>
    <property type="evidence" value="ECO:0007669"/>
    <property type="project" value="TreeGrafter"/>
</dbReference>
<dbReference type="GO" id="GO:0008270">
    <property type="term" value="F:zinc ion binding"/>
    <property type="evidence" value="ECO:0007669"/>
    <property type="project" value="TreeGrafter"/>
</dbReference>
<comment type="cofactor">
    <cofactor evidence="7">
        <name>Zn(2+)</name>
        <dbReference type="ChEBI" id="CHEBI:29105"/>
    </cofactor>
    <text evidence="7">Binds 1 zinc ion per subunit.</text>
</comment>
<accession>A0A372IL36</accession>
<dbReference type="OrthoDB" id="8659436at2"/>
<evidence type="ECO:0000256" key="6">
    <source>
        <dbReference type="ARBA" id="ARBA00023163"/>
    </source>
</evidence>
<keyword evidence="5" id="KW-0238">DNA-binding</keyword>
<dbReference type="InterPro" id="IPR036388">
    <property type="entry name" value="WH-like_DNA-bd_sf"/>
</dbReference>
<dbReference type="GO" id="GO:1900376">
    <property type="term" value="P:regulation of secondary metabolite biosynthetic process"/>
    <property type="evidence" value="ECO:0007669"/>
    <property type="project" value="TreeGrafter"/>
</dbReference>
<dbReference type="CDD" id="cd07153">
    <property type="entry name" value="Fur_like"/>
    <property type="match status" value="1"/>
</dbReference>
<dbReference type="GO" id="GO:0045892">
    <property type="term" value="P:negative regulation of DNA-templated transcription"/>
    <property type="evidence" value="ECO:0007669"/>
    <property type="project" value="TreeGrafter"/>
</dbReference>
<dbReference type="Gene3D" id="3.30.1490.190">
    <property type="match status" value="1"/>
</dbReference>
<name>A0A372IL36_9BACT</name>
<dbReference type="Proteomes" id="UP000264702">
    <property type="component" value="Unassembled WGS sequence"/>
</dbReference>
<gene>
    <name evidence="8" type="ORF">D0Y96_17535</name>
</gene>
<dbReference type="InterPro" id="IPR002481">
    <property type="entry name" value="FUR"/>
</dbReference>
<dbReference type="EMBL" id="QVQT01000006">
    <property type="protein sequence ID" value="RFU15459.1"/>
    <property type="molecule type" value="Genomic_DNA"/>
</dbReference>
<dbReference type="PANTHER" id="PTHR33202:SF7">
    <property type="entry name" value="FERRIC UPTAKE REGULATION PROTEIN"/>
    <property type="match status" value="1"/>
</dbReference>
<protein>
    <submittedName>
        <fullName evidence="8">Transcriptional repressor</fullName>
    </submittedName>
</protein>
<keyword evidence="4" id="KW-0805">Transcription regulation</keyword>
<evidence type="ECO:0000256" key="1">
    <source>
        <dbReference type="ARBA" id="ARBA00007957"/>
    </source>
</evidence>
<dbReference type="Pfam" id="PF01475">
    <property type="entry name" value="FUR"/>
    <property type="match status" value="1"/>
</dbReference>
<feature type="binding site" evidence="7">
    <location>
        <position position="136"/>
    </location>
    <ligand>
        <name>Zn(2+)</name>
        <dbReference type="ChEBI" id="CHEBI:29105"/>
    </ligand>
</feature>
<evidence type="ECO:0000256" key="2">
    <source>
        <dbReference type="ARBA" id="ARBA00022491"/>
    </source>
</evidence>
<reference evidence="8 9" key="1">
    <citation type="submission" date="2018-08" db="EMBL/GenBank/DDBJ databases">
        <title>Acidipila sp. 4G-K13, an acidobacterium isolated from forest soil.</title>
        <authorList>
            <person name="Gao Z.-H."/>
            <person name="Qiu L.-H."/>
        </authorList>
    </citation>
    <scope>NUCLEOTIDE SEQUENCE [LARGE SCALE GENOMIC DNA]</scope>
    <source>
        <strain evidence="8 9">4G-K13</strain>
    </source>
</reference>